<dbReference type="NCBIfam" id="TIGR00369">
    <property type="entry name" value="unchar_dom_1"/>
    <property type="match status" value="1"/>
</dbReference>
<proteinExistence type="predicted"/>
<dbReference type="CDD" id="cd03443">
    <property type="entry name" value="PaaI_thioesterase"/>
    <property type="match status" value="1"/>
</dbReference>
<dbReference type="OrthoDB" id="10541390at2759"/>
<dbReference type="InterPro" id="IPR003736">
    <property type="entry name" value="PAAI_dom"/>
</dbReference>
<reference evidence="1" key="1">
    <citation type="submission" date="2020-11" db="EMBL/GenBank/DDBJ databases">
        <authorList>
            <person name="Tran Van P."/>
        </authorList>
    </citation>
    <scope>NUCLEOTIDE SEQUENCE</scope>
</reference>
<dbReference type="Gene3D" id="3.10.129.10">
    <property type="entry name" value="Hotdog Thioesterase"/>
    <property type="match status" value="1"/>
</dbReference>
<protein>
    <submittedName>
        <fullName evidence="1">Uncharacterized protein</fullName>
    </submittedName>
</protein>
<dbReference type="SUPFAM" id="SSF54637">
    <property type="entry name" value="Thioesterase/thiol ester dehydrase-isomerase"/>
    <property type="match status" value="1"/>
</dbReference>
<feature type="non-terminal residue" evidence="1">
    <location>
        <position position="64"/>
    </location>
</feature>
<accession>A0A7R9A016</accession>
<evidence type="ECO:0000313" key="1">
    <source>
        <dbReference type="EMBL" id="CAD7238296.1"/>
    </source>
</evidence>
<dbReference type="AlphaFoldDB" id="A0A7R9A016"/>
<organism evidence="1">
    <name type="scientific">Cyprideis torosa</name>
    <dbReference type="NCBI Taxonomy" id="163714"/>
    <lineage>
        <taxon>Eukaryota</taxon>
        <taxon>Metazoa</taxon>
        <taxon>Ecdysozoa</taxon>
        <taxon>Arthropoda</taxon>
        <taxon>Crustacea</taxon>
        <taxon>Oligostraca</taxon>
        <taxon>Ostracoda</taxon>
        <taxon>Podocopa</taxon>
        <taxon>Podocopida</taxon>
        <taxon>Cytherocopina</taxon>
        <taxon>Cytheroidea</taxon>
        <taxon>Cytherideidae</taxon>
        <taxon>Cyprideis</taxon>
    </lineage>
</organism>
<dbReference type="PANTHER" id="PTHR42856:SF1">
    <property type="entry name" value="ACYL-COENZYME A THIOESTERASE PAAI"/>
    <property type="match status" value="1"/>
</dbReference>
<name>A0A7R9A016_9CRUS</name>
<dbReference type="InterPro" id="IPR029069">
    <property type="entry name" value="HotDog_dom_sf"/>
</dbReference>
<dbReference type="PANTHER" id="PTHR42856">
    <property type="entry name" value="ACYL-COENZYME A THIOESTERASE PAAI"/>
    <property type="match status" value="1"/>
</dbReference>
<dbReference type="GO" id="GO:0016289">
    <property type="term" value="F:acyl-CoA hydrolase activity"/>
    <property type="evidence" value="ECO:0007669"/>
    <property type="project" value="TreeGrafter"/>
</dbReference>
<sequence length="64" mass="7091">MYENDAFSKWLGIERMEEREGYCKLKMVLTKDMTNGFNIAHGGIAYSLADSALAFAANARGVRG</sequence>
<dbReference type="InterPro" id="IPR052723">
    <property type="entry name" value="Acyl-CoA_thioesterase_PaaI"/>
</dbReference>
<gene>
    <name evidence="1" type="ORF">CTOB1V02_LOCUS16111</name>
</gene>
<dbReference type="EMBL" id="OB699110">
    <property type="protein sequence ID" value="CAD7238296.1"/>
    <property type="molecule type" value="Genomic_DNA"/>
</dbReference>